<keyword evidence="2" id="KW-1185">Reference proteome</keyword>
<dbReference type="AlphaFoldDB" id="A0A9N7N5H9"/>
<keyword evidence="1" id="KW-0418">Kinase</keyword>
<reference evidence="1" key="1">
    <citation type="submission" date="2019-12" db="EMBL/GenBank/DDBJ databases">
        <authorList>
            <person name="Scholes J."/>
        </authorList>
    </citation>
    <scope>NUCLEOTIDE SEQUENCE</scope>
</reference>
<organism evidence="1 2">
    <name type="scientific">Striga hermonthica</name>
    <name type="common">Purple witchweed</name>
    <name type="synonym">Buchnera hermonthica</name>
    <dbReference type="NCBI Taxonomy" id="68872"/>
    <lineage>
        <taxon>Eukaryota</taxon>
        <taxon>Viridiplantae</taxon>
        <taxon>Streptophyta</taxon>
        <taxon>Embryophyta</taxon>
        <taxon>Tracheophyta</taxon>
        <taxon>Spermatophyta</taxon>
        <taxon>Magnoliopsida</taxon>
        <taxon>eudicotyledons</taxon>
        <taxon>Gunneridae</taxon>
        <taxon>Pentapetalae</taxon>
        <taxon>asterids</taxon>
        <taxon>lamiids</taxon>
        <taxon>Lamiales</taxon>
        <taxon>Orobanchaceae</taxon>
        <taxon>Buchnereae</taxon>
        <taxon>Striga</taxon>
    </lineage>
</organism>
<comment type="caution">
    <text evidence="1">The sequence shown here is derived from an EMBL/GenBank/DDBJ whole genome shotgun (WGS) entry which is preliminary data.</text>
</comment>
<sequence>HGVSLSKTMSPKTPEERERMSHIPYASAIGSIMYAMLCTRPNVAYALSVTSRYQSNPGEEHWKAVKIILKYLRRNKDIFMVYGNGELKLEGFTDSGFQSDKDDFKSMSGYLFTLNGAAVSWKSSKQETIVDSTTEAEYIVASDAAKEAVWIRNFIQGLGVVPSVVDQIMIYCDNNGAIAQAKEPRSHQRSKHITRRYHLIREIIGRGDVVMERVDSAENIADPLTKPLSQK</sequence>
<dbReference type="CDD" id="cd09272">
    <property type="entry name" value="RNase_HI_RT_Ty1"/>
    <property type="match status" value="1"/>
</dbReference>
<name>A0A9N7N5H9_STRHE</name>
<evidence type="ECO:0000313" key="2">
    <source>
        <dbReference type="Proteomes" id="UP001153555"/>
    </source>
</evidence>
<feature type="non-terminal residue" evidence="1">
    <location>
        <position position="231"/>
    </location>
</feature>
<keyword evidence="1" id="KW-0808">Transferase</keyword>
<dbReference type="PANTHER" id="PTHR11439">
    <property type="entry name" value="GAG-POL-RELATED RETROTRANSPOSON"/>
    <property type="match status" value="1"/>
</dbReference>
<proteinExistence type="predicted"/>
<dbReference type="PANTHER" id="PTHR11439:SF496">
    <property type="entry name" value="RNA-DIRECTED DNA POLYMERASE"/>
    <property type="match status" value="1"/>
</dbReference>
<protein>
    <submittedName>
        <fullName evidence="1">Cysteine-rich RLK (RECEPTOR-like protein kinase) 8</fullName>
    </submittedName>
</protein>
<dbReference type="GO" id="GO:0016301">
    <property type="term" value="F:kinase activity"/>
    <property type="evidence" value="ECO:0007669"/>
    <property type="project" value="UniProtKB-KW"/>
</dbReference>
<dbReference type="EMBL" id="CACSLK010025470">
    <property type="protein sequence ID" value="CAA0824960.1"/>
    <property type="molecule type" value="Genomic_DNA"/>
</dbReference>
<evidence type="ECO:0000313" key="1">
    <source>
        <dbReference type="EMBL" id="CAA0824960.1"/>
    </source>
</evidence>
<gene>
    <name evidence="1" type="ORF">SHERM_21803</name>
</gene>
<dbReference type="Proteomes" id="UP001153555">
    <property type="component" value="Unassembled WGS sequence"/>
</dbReference>
<accession>A0A9N7N5H9</accession>
<feature type="non-terminal residue" evidence="1">
    <location>
        <position position="1"/>
    </location>
</feature>
<dbReference type="OrthoDB" id="1915846at2759"/>